<proteinExistence type="predicted"/>
<reference evidence="1 2" key="1">
    <citation type="journal article" date="2010" name="Int. J. Syst. Evol. Microbiol.">
        <title>Vagococcus penaei sp. nov., isolated from spoilage microbiota of cooked shrimp (Penaeus vannamei).</title>
        <authorList>
            <person name="Jaffres E."/>
            <person name="Prevost H."/>
            <person name="Rossero A."/>
            <person name="Joffraud J.J."/>
            <person name="Dousset X."/>
        </authorList>
    </citation>
    <scope>NUCLEOTIDE SEQUENCE [LARGE SCALE GENOMIC DNA]</scope>
    <source>
        <strain evidence="1 2">CD276</strain>
    </source>
</reference>
<dbReference type="AlphaFoldDB" id="A0A1Q2D6A8"/>
<dbReference type="EMBL" id="CP019609">
    <property type="protein sequence ID" value="AQP53930.1"/>
    <property type="molecule type" value="Genomic_DNA"/>
</dbReference>
<gene>
    <name evidence="1" type="ORF">BW732_06655</name>
</gene>
<accession>A0A1Q2D6A8</accession>
<protein>
    <submittedName>
        <fullName evidence="1">Uncharacterized protein</fullName>
    </submittedName>
</protein>
<evidence type="ECO:0000313" key="2">
    <source>
        <dbReference type="Proteomes" id="UP000188246"/>
    </source>
</evidence>
<evidence type="ECO:0000313" key="1">
    <source>
        <dbReference type="EMBL" id="AQP53930.1"/>
    </source>
</evidence>
<dbReference type="RefSeq" id="WP_077276007.1">
    <property type="nucleotide sequence ID" value="NZ_CP019609.1"/>
</dbReference>
<organism evidence="1 2">
    <name type="scientific">Vagococcus penaei</name>
    <dbReference type="NCBI Taxonomy" id="633807"/>
    <lineage>
        <taxon>Bacteria</taxon>
        <taxon>Bacillati</taxon>
        <taxon>Bacillota</taxon>
        <taxon>Bacilli</taxon>
        <taxon>Lactobacillales</taxon>
        <taxon>Enterococcaceae</taxon>
        <taxon>Vagococcus</taxon>
    </lineage>
</organism>
<dbReference type="KEGG" id="vpi:BW732_06655"/>
<name>A0A1Q2D6A8_9ENTE</name>
<keyword evidence="2" id="KW-1185">Reference proteome</keyword>
<dbReference type="Proteomes" id="UP000188246">
    <property type="component" value="Chromosome"/>
</dbReference>
<sequence>MNNINVLSEKEIPQINGGGLNKIGKCVAGTFGGMFTGMGTLGLTGLSLGPGGVVLGGTCGAIGGALSGAGKFC</sequence>